<dbReference type="InterPro" id="IPR006076">
    <property type="entry name" value="FAD-dep_OxRdtase"/>
</dbReference>
<dbReference type="RefSeq" id="WP_128929614.1">
    <property type="nucleotide sequence ID" value="NZ_JAKLTY010000014.1"/>
</dbReference>
<evidence type="ECO:0000313" key="4">
    <source>
        <dbReference type="EMBL" id="MCG2629403.1"/>
    </source>
</evidence>
<evidence type="ECO:0000313" key="6">
    <source>
        <dbReference type="Proteomes" id="UP001139012"/>
    </source>
</evidence>
<evidence type="ECO:0000259" key="3">
    <source>
        <dbReference type="Pfam" id="PF01266"/>
    </source>
</evidence>
<proteinExistence type="inferred from homology"/>
<comment type="caution">
    <text evidence="4">The sequence shown here is derived from an EMBL/GenBank/DDBJ whole genome shotgun (WGS) entry which is preliminary data.</text>
</comment>
<dbReference type="PANTHER" id="PTHR13847">
    <property type="entry name" value="SARCOSINE DEHYDROGENASE-RELATED"/>
    <property type="match status" value="1"/>
</dbReference>
<organism evidence="4 7">
    <name type="scientific">Bradyrhizobium zhengyangense</name>
    <dbReference type="NCBI Taxonomy" id="2911009"/>
    <lineage>
        <taxon>Bacteria</taxon>
        <taxon>Pseudomonadati</taxon>
        <taxon>Pseudomonadota</taxon>
        <taxon>Alphaproteobacteria</taxon>
        <taxon>Hyphomicrobiales</taxon>
        <taxon>Nitrobacteraceae</taxon>
        <taxon>Bradyrhizobium</taxon>
    </lineage>
</organism>
<dbReference type="GO" id="GO:0005886">
    <property type="term" value="C:plasma membrane"/>
    <property type="evidence" value="ECO:0007669"/>
    <property type="project" value="TreeGrafter"/>
</dbReference>
<dbReference type="Gene3D" id="3.30.9.10">
    <property type="entry name" value="D-Amino Acid Oxidase, subunit A, domain 2"/>
    <property type="match status" value="1"/>
</dbReference>
<evidence type="ECO:0000313" key="7">
    <source>
        <dbReference type="Proteomes" id="UP001139054"/>
    </source>
</evidence>
<gene>
    <name evidence="5" type="ORF">L6637_28520</name>
    <name evidence="4" type="ORF">L6654_22465</name>
</gene>
<dbReference type="Proteomes" id="UP001139012">
    <property type="component" value="Unassembled WGS sequence"/>
</dbReference>
<dbReference type="EMBL" id="JAKLUA010000011">
    <property type="protein sequence ID" value="MCG2670917.1"/>
    <property type="molecule type" value="Genomic_DNA"/>
</dbReference>
<dbReference type="SUPFAM" id="SSF51905">
    <property type="entry name" value="FAD/NAD(P)-binding domain"/>
    <property type="match status" value="1"/>
</dbReference>
<evidence type="ECO:0000313" key="5">
    <source>
        <dbReference type="EMBL" id="MCG2670917.1"/>
    </source>
</evidence>
<feature type="domain" description="FAD dependent oxidoreductase" evidence="3">
    <location>
        <begin position="9"/>
        <end position="402"/>
    </location>
</feature>
<dbReference type="EMBL" id="JAKLTY010000014">
    <property type="protein sequence ID" value="MCG2629403.1"/>
    <property type="molecule type" value="Genomic_DNA"/>
</dbReference>
<evidence type="ECO:0000256" key="2">
    <source>
        <dbReference type="ARBA" id="ARBA00023002"/>
    </source>
</evidence>
<reference evidence="4" key="1">
    <citation type="submission" date="2022-01" db="EMBL/GenBank/DDBJ databases">
        <title>Genome sequnece data of strain Bradyrhizobium sp. nov.</title>
        <authorList>
            <person name="Zhang J."/>
        </authorList>
    </citation>
    <scope>NUCLEOTIDE SEQUENCE</scope>
    <source>
        <strain evidence="5">WYCCWR 12774</strain>
        <strain evidence="4">WYCCWR 13023</strain>
    </source>
</reference>
<dbReference type="Gene3D" id="3.50.50.60">
    <property type="entry name" value="FAD/NAD(P)-binding domain"/>
    <property type="match status" value="1"/>
</dbReference>
<protein>
    <submittedName>
        <fullName evidence="4">FAD-binding oxidoreductase</fullName>
    </submittedName>
</protein>
<dbReference type="GO" id="GO:0005737">
    <property type="term" value="C:cytoplasm"/>
    <property type="evidence" value="ECO:0007669"/>
    <property type="project" value="TreeGrafter"/>
</dbReference>
<dbReference type="GO" id="GO:0055130">
    <property type="term" value="P:D-alanine catabolic process"/>
    <property type="evidence" value="ECO:0007669"/>
    <property type="project" value="TreeGrafter"/>
</dbReference>
<dbReference type="Pfam" id="PF01266">
    <property type="entry name" value="DAO"/>
    <property type="match status" value="1"/>
</dbReference>
<keyword evidence="6" id="KW-1185">Reference proteome</keyword>
<keyword evidence="2" id="KW-0560">Oxidoreductase</keyword>
<evidence type="ECO:0000256" key="1">
    <source>
        <dbReference type="ARBA" id="ARBA00009410"/>
    </source>
</evidence>
<dbReference type="AlphaFoldDB" id="A0A9X1RDI8"/>
<name>A0A9X1RDI8_9BRAD</name>
<dbReference type="Proteomes" id="UP001139054">
    <property type="component" value="Unassembled WGS sequence"/>
</dbReference>
<sequence length="431" mass="46746">MSQLPASTKVIVIGGGIIGSSTAYYLAKRGVPTLLCEKGLIGAEQSGRNQGWVRAQKRDAQEMPLIRESLRIWNDLERQLGQSVGFKQTGILTVFKRDEEAEACESWLANTCPDDIVARIVSGAELRALLPGASRPWACGLYSPNDGRAEPSLAAAAYASAARALGAQIVVSCAVRGIETRAGRICGVVTELGPVSCEAVVLAGGVWSSLFCNNMGLRLPQLKTMSSLVRAYPLEGAPKTSIKGPDFSIRTRHDGGFTIGYGAWNRTEIVPDSFRYLVDYLPMILTGGNNVRLRLGRRTLAELFQKSRWRMDEQTPFEQTRVLDPVPSLYDLRQAQRNISREFPVFANMRVAATWAGLIDVMPDTKPVIGAVDTIPGFFISSGYSGHGFGIGPAAGHLTADLVTSEKPIVDPSPFTFNRLSSVKRQPAFAQ</sequence>
<dbReference type="InterPro" id="IPR036188">
    <property type="entry name" value="FAD/NAD-bd_sf"/>
</dbReference>
<accession>A0A9X1RDI8</accession>
<comment type="similarity">
    <text evidence="1">Belongs to the DadA oxidoreductase family.</text>
</comment>
<dbReference type="PANTHER" id="PTHR13847:SF280">
    <property type="entry name" value="D-AMINO ACID DEHYDROGENASE"/>
    <property type="match status" value="1"/>
</dbReference>
<dbReference type="GO" id="GO:0008718">
    <property type="term" value="F:D-amino-acid dehydrogenase activity"/>
    <property type="evidence" value="ECO:0007669"/>
    <property type="project" value="TreeGrafter"/>
</dbReference>